<dbReference type="InterPro" id="IPR007492">
    <property type="entry name" value="LytTR_DNA-bd_dom"/>
</dbReference>
<sequence length="234" mass="26922">MINYLIVDDEPLAHDLIEEFCGMLPHLELVGHCYNAMEAIQLLNKGVKVDIIFLDINMPKLSGFDFLRTLSHPPKVIVTTAYKEFALEGYELNVVDYLLKPFSFDRLVQAINKATQATPVQHSTPLQEEKKKENNRLFIKSDKKYHQITVDDILYIEAYGNYVKIHLEDELIISHEKISHYEAELAPFEFIRVHKSYLIAVPKIDRIEGNQIIIGDIKIPVGQTYKNSINKIIG</sequence>
<dbReference type="EMBL" id="JAPFQN010000005">
    <property type="protein sequence ID" value="MCX2744133.1"/>
    <property type="molecule type" value="Genomic_DNA"/>
</dbReference>
<keyword evidence="4" id="KW-0238">DNA-binding</keyword>
<dbReference type="Gene3D" id="2.40.50.1020">
    <property type="entry name" value="LytTr DNA-binding domain"/>
    <property type="match status" value="1"/>
</dbReference>
<dbReference type="SMART" id="SM00448">
    <property type="entry name" value="REC"/>
    <property type="match status" value="1"/>
</dbReference>
<dbReference type="PANTHER" id="PTHR37299">
    <property type="entry name" value="TRANSCRIPTIONAL REGULATOR-RELATED"/>
    <property type="match status" value="1"/>
</dbReference>
<dbReference type="PROSITE" id="PS50930">
    <property type="entry name" value="HTH_LYTTR"/>
    <property type="match status" value="1"/>
</dbReference>
<dbReference type="GO" id="GO:0003677">
    <property type="term" value="F:DNA binding"/>
    <property type="evidence" value="ECO:0007669"/>
    <property type="project" value="UniProtKB-KW"/>
</dbReference>
<proteinExistence type="predicted"/>
<dbReference type="Pfam" id="PF04397">
    <property type="entry name" value="LytTR"/>
    <property type="match status" value="1"/>
</dbReference>
<dbReference type="InterPro" id="IPR001789">
    <property type="entry name" value="Sig_transdc_resp-reg_receiver"/>
</dbReference>
<evidence type="ECO:0000259" key="3">
    <source>
        <dbReference type="PROSITE" id="PS50930"/>
    </source>
</evidence>
<dbReference type="InterPro" id="IPR011006">
    <property type="entry name" value="CheY-like_superfamily"/>
</dbReference>
<dbReference type="SMART" id="SM00850">
    <property type="entry name" value="LytTR"/>
    <property type="match status" value="1"/>
</dbReference>
<evidence type="ECO:0000313" key="4">
    <source>
        <dbReference type="EMBL" id="MCX2744133.1"/>
    </source>
</evidence>
<dbReference type="SUPFAM" id="SSF52172">
    <property type="entry name" value="CheY-like"/>
    <property type="match status" value="1"/>
</dbReference>
<dbReference type="Pfam" id="PF00072">
    <property type="entry name" value="Response_reg"/>
    <property type="match status" value="1"/>
</dbReference>
<name>A0ABT3RS10_9BACT</name>
<comment type="caution">
    <text evidence="4">The sequence shown here is derived from an EMBL/GenBank/DDBJ whole genome shotgun (WGS) entry which is preliminary data.</text>
</comment>
<evidence type="ECO:0000259" key="2">
    <source>
        <dbReference type="PROSITE" id="PS50110"/>
    </source>
</evidence>
<evidence type="ECO:0000313" key="5">
    <source>
        <dbReference type="Proteomes" id="UP001209885"/>
    </source>
</evidence>
<dbReference type="PROSITE" id="PS50110">
    <property type="entry name" value="RESPONSE_REGULATORY"/>
    <property type="match status" value="1"/>
</dbReference>
<dbReference type="RefSeq" id="WP_266056599.1">
    <property type="nucleotide sequence ID" value="NZ_JAPFQN010000005.1"/>
</dbReference>
<protein>
    <submittedName>
        <fullName evidence="4">LytTR family DNA-binding domain-containing protein</fullName>
    </submittedName>
</protein>
<organism evidence="4 5">
    <name type="scientific">Mangrovivirga halotolerans</name>
    <dbReference type="NCBI Taxonomy" id="2993936"/>
    <lineage>
        <taxon>Bacteria</taxon>
        <taxon>Pseudomonadati</taxon>
        <taxon>Bacteroidota</taxon>
        <taxon>Cytophagia</taxon>
        <taxon>Cytophagales</taxon>
        <taxon>Mangrovivirgaceae</taxon>
        <taxon>Mangrovivirga</taxon>
    </lineage>
</organism>
<dbReference type="Gene3D" id="3.40.50.2300">
    <property type="match status" value="1"/>
</dbReference>
<accession>A0ABT3RS10</accession>
<feature type="domain" description="HTH LytTR-type" evidence="3">
    <location>
        <begin position="137"/>
        <end position="234"/>
    </location>
</feature>
<gene>
    <name evidence="4" type="ORF">OO013_09665</name>
</gene>
<reference evidence="4 5" key="1">
    <citation type="submission" date="2022-11" db="EMBL/GenBank/DDBJ databases">
        <title>The characterization of three novel Bacteroidetes species and genomic analysis of their roles in tidal elemental geochemical cycles.</title>
        <authorList>
            <person name="Ma K."/>
        </authorList>
    </citation>
    <scope>NUCLEOTIDE SEQUENCE [LARGE SCALE GENOMIC DNA]</scope>
    <source>
        <strain evidence="4 5">M17</strain>
    </source>
</reference>
<keyword evidence="1" id="KW-0597">Phosphoprotein</keyword>
<evidence type="ECO:0000256" key="1">
    <source>
        <dbReference type="PROSITE-ProRule" id="PRU00169"/>
    </source>
</evidence>
<dbReference type="PANTHER" id="PTHR37299:SF1">
    <property type="entry name" value="STAGE 0 SPORULATION PROTEIN A HOMOLOG"/>
    <property type="match status" value="1"/>
</dbReference>
<dbReference type="InterPro" id="IPR046947">
    <property type="entry name" value="LytR-like"/>
</dbReference>
<dbReference type="Proteomes" id="UP001209885">
    <property type="component" value="Unassembled WGS sequence"/>
</dbReference>
<keyword evidence="5" id="KW-1185">Reference proteome</keyword>
<feature type="domain" description="Response regulatory" evidence="2">
    <location>
        <begin position="3"/>
        <end position="115"/>
    </location>
</feature>
<feature type="modified residue" description="4-aspartylphosphate" evidence="1">
    <location>
        <position position="55"/>
    </location>
</feature>